<evidence type="ECO:0000256" key="3">
    <source>
        <dbReference type="ARBA" id="ARBA00023163"/>
    </source>
</evidence>
<dbReference type="SUPFAM" id="SSF48452">
    <property type="entry name" value="TPR-like"/>
    <property type="match status" value="1"/>
</dbReference>
<evidence type="ECO:0000313" key="5">
    <source>
        <dbReference type="EMBL" id="WHY51917.1"/>
    </source>
</evidence>
<dbReference type="Proteomes" id="UP001178322">
    <property type="component" value="Chromosome"/>
</dbReference>
<dbReference type="InterPro" id="IPR041617">
    <property type="entry name" value="TPR_MalT"/>
</dbReference>
<dbReference type="GO" id="GO:0003677">
    <property type="term" value="F:DNA binding"/>
    <property type="evidence" value="ECO:0007669"/>
    <property type="project" value="UniProtKB-KW"/>
</dbReference>
<name>A0AAX3WVR3_9BACI</name>
<dbReference type="Pfam" id="PF00196">
    <property type="entry name" value="GerE"/>
    <property type="match status" value="1"/>
</dbReference>
<dbReference type="PANTHER" id="PTHR44688">
    <property type="entry name" value="DNA-BINDING TRANSCRIPTIONAL ACTIVATOR DEVR_DOSR"/>
    <property type="match status" value="1"/>
</dbReference>
<dbReference type="Pfam" id="PF17874">
    <property type="entry name" value="TPR_MalT"/>
    <property type="match status" value="1"/>
</dbReference>
<dbReference type="GO" id="GO:0006355">
    <property type="term" value="P:regulation of DNA-templated transcription"/>
    <property type="evidence" value="ECO:0007669"/>
    <property type="project" value="InterPro"/>
</dbReference>
<keyword evidence="3" id="KW-0804">Transcription</keyword>
<dbReference type="PROSITE" id="PS00622">
    <property type="entry name" value="HTH_LUXR_1"/>
    <property type="match status" value="1"/>
</dbReference>
<dbReference type="InterPro" id="IPR036388">
    <property type="entry name" value="WH-like_DNA-bd_sf"/>
</dbReference>
<reference evidence="5" key="1">
    <citation type="submission" date="2023-05" db="EMBL/GenBank/DDBJ databases">
        <title>Comparative genomics of Bacillaceae isolates and their secondary metabolite potential.</title>
        <authorList>
            <person name="Song L."/>
            <person name="Nielsen L.J."/>
            <person name="Mohite O."/>
            <person name="Xu X."/>
            <person name="Weber T."/>
            <person name="Kovacs A.T."/>
        </authorList>
    </citation>
    <scope>NUCLEOTIDE SEQUENCE</scope>
    <source>
        <strain evidence="5">LY1</strain>
    </source>
</reference>
<dbReference type="Gene3D" id="1.10.10.10">
    <property type="entry name" value="Winged helix-like DNA-binding domain superfamily/Winged helix DNA-binding domain"/>
    <property type="match status" value="1"/>
</dbReference>
<dbReference type="InterPro" id="IPR059106">
    <property type="entry name" value="WHD_MalT"/>
</dbReference>
<dbReference type="InterPro" id="IPR016032">
    <property type="entry name" value="Sig_transdc_resp-reg_C-effctor"/>
</dbReference>
<proteinExistence type="predicted"/>
<dbReference type="SMART" id="SM00421">
    <property type="entry name" value="HTH_LUXR"/>
    <property type="match status" value="1"/>
</dbReference>
<evidence type="ECO:0000259" key="4">
    <source>
        <dbReference type="PROSITE" id="PS50043"/>
    </source>
</evidence>
<dbReference type="Gene3D" id="3.40.50.300">
    <property type="entry name" value="P-loop containing nucleotide triphosphate hydrolases"/>
    <property type="match status" value="1"/>
</dbReference>
<keyword evidence="1" id="KW-0805">Transcription regulation</keyword>
<organism evidence="5 6">
    <name type="scientific">Lysinibacillus pakistanensis</name>
    <dbReference type="NCBI Taxonomy" id="759811"/>
    <lineage>
        <taxon>Bacteria</taxon>
        <taxon>Bacillati</taxon>
        <taxon>Bacillota</taxon>
        <taxon>Bacilli</taxon>
        <taxon>Bacillales</taxon>
        <taxon>Bacillaceae</taxon>
        <taxon>Lysinibacillus</taxon>
    </lineage>
</organism>
<dbReference type="PRINTS" id="PR00038">
    <property type="entry name" value="HTHLUXR"/>
</dbReference>
<evidence type="ECO:0000313" key="6">
    <source>
        <dbReference type="Proteomes" id="UP001178322"/>
    </source>
</evidence>
<sequence>MPNILLASKTTVPKMNEQIIARNRLTAIFQQTAAKLIVVQAPAGYGKTTLLSSWFHQLDKKVAWYTVDQTDNDPIRYWKYLIHSIGHSLQPEAAARINAILHAQPQLPLEYLVDALLNEISLSTEQIHIMIDDYHHIYNAAIHQMMTRLIDFLPEQCFIYVASRSTISLPFAKWRLNHYLLEIGVEDLLFTYEEAREFYKKVNIQLDAKELQKVFNVTEGWATGLQLTNLARFQNVGDEPFRESHSNAAQYLMKEVVTKLAPSLQTFLLYTSLLEQLTPETCNVLTNQTNAQQVLLELEKQGLFISRVETEDQVYRYHNLLRETLRQELNHRFSQNDILDLYKKAAVALYHNRNFLSAIELALSGGLFTYAEQWIHEHIVMFLSCGHSTSYINWINILLTNGYEVHPELMVMYAYTLAALHNLDDASHILLELEQKHEVNQWMDKAEYASAVDDFLGVKAYIFVMKNGNLAKGAEYIRQRLERKPVGSKWDAIFIQYNQKEHILFRTNIGSKGKLLSDEQAMSFFARFRTGEFKNLSMTGYSYGMRAEKLYEWNRFDELSTELEEALRSGHQFRDAGLLVPMYILKSKVAALENQYIVAQALLDHAMENVSERHWMNAIRVMKVLLFLRDHNIVQAEQELAKIKVNADMDSPFYSLVKARYLLIKGHLQEAQQLIIQVQLQAEQQGQLSTRIEATILLAICLAELGQTDEALLAFHQALKFAEPYNYTRTFLDECNICALLENYVDVRQKASKGEWDEVSINYAYQLLECAHEHKQVPALEILTAREQEIFSLLTAGASNKEIAEQLFLSEGTIRVYLSAIYSKLGVKNRAQALLLKQP</sequence>
<dbReference type="SUPFAM" id="SSF52540">
    <property type="entry name" value="P-loop containing nucleoside triphosphate hydrolases"/>
    <property type="match status" value="1"/>
</dbReference>
<evidence type="ECO:0000256" key="1">
    <source>
        <dbReference type="ARBA" id="ARBA00023015"/>
    </source>
</evidence>
<dbReference type="InterPro" id="IPR000792">
    <property type="entry name" value="Tscrpt_reg_LuxR_C"/>
</dbReference>
<dbReference type="InterPro" id="IPR027417">
    <property type="entry name" value="P-loop_NTPase"/>
</dbReference>
<dbReference type="CDD" id="cd06170">
    <property type="entry name" value="LuxR_C_like"/>
    <property type="match status" value="1"/>
</dbReference>
<dbReference type="EMBL" id="CP126101">
    <property type="protein sequence ID" value="WHY51917.1"/>
    <property type="molecule type" value="Genomic_DNA"/>
</dbReference>
<evidence type="ECO:0000256" key="2">
    <source>
        <dbReference type="ARBA" id="ARBA00023125"/>
    </source>
</evidence>
<protein>
    <submittedName>
        <fullName evidence="5">LuxR C-terminal-related transcriptional regulator</fullName>
    </submittedName>
</protein>
<dbReference type="PROSITE" id="PS50043">
    <property type="entry name" value="HTH_LUXR_2"/>
    <property type="match status" value="1"/>
</dbReference>
<feature type="domain" description="HTH luxR-type" evidence="4">
    <location>
        <begin position="776"/>
        <end position="839"/>
    </location>
</feature>
<keyword evidence="2" id="KW-0238">DNA-binding</keyword>
<accession>A0AAX3WVR3</accession>
<dbReference type="PANTHER" id="PTHR44688:SF16">
    <property type="entry name" value="DNA-BINDING TRANSCRIPTIONAL ACTIVATOR DEVR_DOSR"/>
    <property type="match status" value="1"/>
</dbReference>
<dbReference type="AlphaFoldDB" id="A0AAX3WVR3"/>
<dbReference type="SUPFAM" id="SSF46894">
    <property type="entry name" value="C-terminal effector domain of the bipartite response regulators"/>
    <property type="match status" value="1"/>
</dbReference>
<dbReference type="RefSeq" id="WP_283870408.1">
    <property type="nucleotide sequence ID" value="NZ_CP126101.1"/>
</dbReference>
<dbReference type="Gene3D" id="1.25.40.10">
    <property type="entry name" value="Tetratricopeptide repeat domain"/>
    <property type="match status" value="1"/>
</dbReference>
<gene>
    <name evidence="5" type="ORF">QNH24_01445</name>
</gene>
<dbReference type="Pfam" id="PF25873">
    <property type="entry name" value="WHD_MalT"/>
    <property type="match status" value="1"/>
</dbReference>
<dbReference type="InterPro" id="IPR011990">
    <property type="entry name" value="TPR-like_helical_dom_sf"/>
</dbReference>